<evidence type="ECO:0000256" key="5">
    <source>
        <dbReference type="ARBA" id="ARBA00023136"/>
    </source>
</evidence>
<accession>A0A9D1G7X1</accession>
<dbReference type="Pfam" id="PF02653">
    <property type="entry name" value="BPD_transp_2"/>
    <property type="match status" value="1"/>
</dbReference>
<keyword evidence="5 6" id="KW-0472">Membrane</keyword>
<keyword evidence="4 6" id="KW-1133">Transmembrane helix</keyword>
<feature type="transmembrane region" description="Helical" evidence="6">
    <location>
        <begin position="231"/>
        <end position="251"/>
    </location>
</feature>
<dbReference type="Proteomes" id="UP000886876">
    <property type="component" value="Unassembled WGS sequence"/>
</dbReference>
<evidence type="ECO:0000313" key="8">
    <source>
        <dbReference type="Proteomes" id="UP000886876"/>
    </source>
</evidence>
<feature type="transmembrane region" description="Helical" evidence="6">
    <location>
        <begin position="271"/>
        <end position="294"/>
    </location>
</feature>
<sequence length="361" mass="38551">MGLKKEYIDTVVPESAGGAGRSSGATFIALPSVNIIIAGIVFAALQVAAMNGLLSSSFVYALGNTLIYAIVAIGFCLLLGYSGLASLGTAGFIGLGAYTAFYMIQGLGAPYYLTLLATLAISIAIGVIVGFISLRIEGIYLAIMTLALSEVIRNALMALKATIKIDITNVCLFGVNVNESAVYLLITFTFIVLMLLTSNLIRSPIGRAMIAMKNSTSAAQAMGVSLMKYRLMAFVISTINAALGGLLYMLYVRNITTSTSTLLTLTTSLNILGAVIIGGAKSLWGTAFGTFVIYGLQSMFLSKIQFFIDNPAFITMVTGLLIIVVVMFFPGGFAQMVTSMRGWIRKQKVERRLRAYVKDRL</sequence>
<dbReference type="GO" id="GO:0015658">
    <property type="term" value="F:branched-chain amino acid transmembrane transporter activity"/>
    <property type="evidence" value="ECO:0007669"/>
    <property type="project" value="InterPro"/>
</dbReference>
<feature type="transmembrane region" description="Helical" evidence="6">
    <location>
        <begin position="181"/>
        <end position="201"/>
    </location>
</feature>
<feature type="transmembrane region" description="Helical" evidence="6">
    <location>
        <begin position="25"/>
        <end position="45"/>
    </location>
</feature>
<reference evidence="7" key="2">
    <citation type="journal article" date="2021" name="PeerJ">
        <title>Extensive microbial diversity within the chicken gut microbiome revealed by metagenomics and culture.</title>
        <authorList>
            <person name="Gilroy R."/>
            <person name="Ravi A."/>
            <person name="Getino M."/>
            <person name="Pursley I."/>
            <person name="Horton D.L."/>
            <person name="Alikhan N.F."/>
            <person name="Baker D."/>
            <person name="Gharbi K."/>
            <person name="Hall N."/>
            <person name="Watson M."/>
            <person name="Adriaenssens E.M."/>
            <person name="Foster-Nyarko E."/>
            <person name="Jarju S."/>
            <person name="Secka A."/>
            <person name="Antonio M."/>
            <person name="Oren A."/>
            <person name="Chaudhuri R.R."/>
            <person name="La Ragione R."/>
            <person name="Hildebrand F."/>
            <person name="Pallen M.J."/>
        </authorList>
    </citation>
    <scope>NUCLEOTIDE SEQUENCE</scope>
    <source>
        <strain evidence="7">ChiHecec3B27-6122</strain>
    </source>
</reference>
<protein>
    <submittedName>
        <fullName evidence="7">Branched-chain amino acid ABC transporter permease</fullName>
    </submittedName>
</protein>
<evidence type="ECO:0000256" key="3">
    <source>
        <dbReference type="ARBA" id="ARBA00022692"/>
    </source>
</evidence>
<feature type="transmembrane region" description="Helical" evidence="6">
    <location>
        <begin position="111"/>
        <end position="132"/>
    </location>
</feature>
<gene>
    <name evidence="7" type="ORF">IAD42_09930</name>
</gene>
<evidence type="ECO:0000313" key="7">
    <source>
        <dbReference type="EMBL" id="HIS98284.1"/>
    </source>
</evidence>
<reference evidence="7" key="1">
    <citation type="submission" date="2020-10" db="EMBL/GenBank/DDBJ databases">
        <authorList>
            <person name="Gilroy R."/>
        </authorList>
    </citation>
    <scope>NUCLEOTIDE SEQUENCE</scope>
    <source>
        <strain evidence="7">ChiHecec3B27-6122</strain>
    </source>
</reference>
<comment type="subcellular location">
    <subcellularLocation>
        <location evidence="1">Cell membrane</location>
        <topology evidence="1">Multi-pass membrane protein</topology>
    </subcellularLocation>
</comment>
<name>A0A9D1G7X1_9FIRM</name>
<feature type="transmembrane region" description="Helical" evidence="6">
    <location>
        <begin position="139"/>
        <end position="161"/>
    </location>
</feature>
<proteinExistence type="predicted"/>
<feature type="transmembrane region" description="Helical" evidence="6">
    <location>
        <begin position="87"/>
        <end position="105"/>
    </location>
</feature>
<evidence type="ECO:0000256" key="4">
    <source>
        <dbReference type="ARBA" id="ARBA00022989"/>
    </source>
</evidence>
<evidence type="ECO:0000256" key="1">
    <source>
        <dbReference type="ARBA" id="ARBA00004651"/>
    </source>
</evidence>
<dbReference type="CDD" id="cd06581">
    <property type="entry name" value="TM_PBP1_LivM_like"/>
    <property type="match status" value="1"/>
</dbReference>
<dbReference type="EMBL" id="DVJS01000249">
    <property type="protein sequence ID" value="HIS98284.1"/>
    <property type="molecule type" value="Genomic_DNA"/>
</dbReference>
<organism evidence="7 8">
    <name type="scientific">Candidatus Scatomorpha pullistercoris</name>
    <dbReference type="NCBI Taxonomy" id="2840929"/>
    <lineage>
        <taxon>Bacteria</taxon>
        <taxon>Bacillati</taxon>
        <taxon>Bacillota</taxon>
        <taxon>Clostridia</taxon>
        <taxon>Eubacteriales</taxon>
        <taxon>Candidatus Scatomorpha</taxon>
    </lineage>
</organism>
<dbReference type="PANTHER" id="PTHR30482:SF10">
    <property type="entry name" value="HIGH-AFFINITY BRANCHED-CHAIN AMINO ACID TRANSPORT PROTEIN BRAE"/>
    <property type="match status" value="1"/>
</dbReference>
<evidence type="ECO:0000256" key="6">
    <source>
        <dbReference type="SAM" id="Phobius"/>
    </source>
</evidence>
<dbReference type="GO" id="GO:0005886">
    <property type="term" value="C:plasma membrane"/>
    <property type="evidence" value="ECO:0007669"/>
    <property type="project" value="UniProtKB-SubCell"/>
</dbReference>
<comment type="caution">
    <text evidence="7">The sequence shown here is derived from an EMBL/GenBank/DDBJ whole genome shotgun (WGS) entry which is preliminary data.</text>
</comment>
<dbReference type="PANTHER" id="PTHR30482">
    <property type="entry name" value="HIGH-AFFINITY BRANCHED-CHAIN AMINO ACID TRANSPORT SYSTEM PERMEASE"/>
    <property type="match status" value="1"/>
</dbReference>
<keyword evidence="3 6" id="KW-0812">Transmembrane</keyword>
<feature type="transmembrane region" description="Helical" evidence="6">
    <location>
        <begin position="57"/>
        <end position="80"/>
    </location>
</feature>
<dbReference type="AlphaFoldDB" id="A0A9D1G7X1"/>
<feature type="transmembrane region" description="Helical" evidence="6">
    <location>
        <begin position="306"/>
        <end position="329"/>
    </location>
</feature>
<dbReference type="InterPro" id="IPR043428">
    <property type="entry name" value="LivM-like"/>
</dbReference>
<keyword evidence="2" id="KW-1003">Cell membrane</keyword>
<dbReference type="InterPro" id="IPR001851">
    <property type="entry name" value="ABC_transp_permease"/>
</dbReference>
<evidence type="ECO:0000256" key="2">
    <source>
        <dbReference type="ARBA" id="ARBA00022475"/>
    </source>
</evidence>